<feature type="region of interest" description="Disordered" evidence="1">
    <location>
        <begin position="404"/>
        <end position="441"/>
    </location>
</feature>
<evidence type="ECO:0000256" key="1">
    <source>
        <dbReference type="SAM" id="MobiDB-lite"/>
    </source>
</evidence>
<dbReference type="InterPro" id="IPR003399">
    <property type="entry name" value="Mce/MlaD"/>
</dbReference>
<sequence>MAVAVALVALVGGGAAFLMRHEFFAPTRYTAYFASAASVYAGDDVRVAGVNVGTIESVEVQGTQVKMTLNVEHGVSIPADAKAVIVAPNLVAARYVQLTPAYESSGSILADGAVIPLERTAVPVEWDEVKEQLTRLATDLGPSDDTSNTSVGRFIESAADAMDGNGGKLRQMITQLSEMARIVADGGGSIADIIKNLQVFVTALRDSNTQIVSFQNRLATLSSVLEDSTPDLDATLTNLSSAVGDVQRFIAGSRDQTADHIRRLGNVTQNLVDHKTDLENVLHVAPNAFGNTVNSYNPDTGSILGSFALNNFSNPMQFWCGVIGATDNATSAETAKLCAQYLGPAARQMNFNYLPFPVNPVLMPSPRNVVYSDPALAPGGAGPAPGPLEAPLGLSAYGPSGVAANPGQAAAPAAPPPFTGRAPGIPPPGASPGDLPTTGRTVLETALPGAAEMIPAAPSPTLQDMLLPAERSLP</sequence>
<dbReference type="NCBIfam" id="TIGR00996">
    <property type="entry name" value="Mtu_fam_mce"/>
    <property type="match status" value="1"/>
</dbReference>
<dbReference type="Pfam" id="PF11887">
    <property type="entry name" value="Mce4_CUP1"/>
    <property type="match status" value="1"/>
</dbReference>
<dbReference type="PATRIC" id="fig|1194972.3.peg.102"/>
<name>K0VDT6_MYCVA</name>
<evidence type="ECO:0000259" key="3">
    <source>
        <dbReference type="Pfam" id="PF11887"/>
    </source>
</evidence>
<dbReference type="Pfam" id="PF02470">
    <property type="entry name" value="MlaD"/>
    <property type="match status" value="1"/>
</dbReference>
<dbReference type="InterPro" id="IPR005693">
    <property type="entry name" value="Mce"/>
</dbReference>
<keyword evidence="5" id="KW-1185">Reference proteome</keyword>
<dbReference type="PANTHER" id="PTHR33371">
    <property type="entry name" value="INTERMEMBRANE PHOSPHOLIPID TRANSPORT SYSTEM BINDING PROTEIN MLAD-RELATED"/>
    <property type="match status" value="1"/>
</dbReference>
<protein>
    <submittedName>
        <fullName evidence="4">Virulence factor Mce family protein</fullName>
    </submittedName>
</protein>
<organism evidence="4 5">
    <name type="scientific">Mycolicibacterium vaccae ATCC 25954</name>
    <dbReference type="NCBI Taxonomy" id="1194972"/>
    <lineage>
        <taxon>Bacteria</taxon>
        <taxon>Bacillati</taxon>
        <taxon>Actinomycetota</taxon>
        <taxon>Actinomycetes</taxon>
        <taxon>Mycobacteriales</taxon>
        <taxon>Mycobacteriaceae</taxon>
        <taxon>Mycolicibacterium</taxon>
    </lineage>
</organism>
<dbReference type="AlphaFoldDB" id="K0VDT6"/>
<feature type="domain" description="Mammalian cell entry C-terminal" evidence="3">
    <location>
        <begin position="108"/>
        <end position="285"/>
    </location>
</feature>
<feature type="region of interest" description="Disordered" evidence="1">
    <location>
        <begin position="455"/>
        <end position="474"/>
    </location>
</feature>
<feature type="domain" description="Mce/MlaD" evidence="2">
    <location>
        <begin position="26"/>
        <end position="100"/>
    </location>
</feature>
<evidence type="ECO:0000259" key="2">
    <source>
        <dbReference type="Pfam" id="PF02470"/>
    </source>
</evidence>
<dbReference type="PANTHER" id="PTHR33371:SF4">
    <property type="entry name" value="INTERMEMBRANE PHOSPHOLIPID TRANSPORT SYSTEM BINDING PROTEIN MLAD"/>
    <property type="match status" value="1"/>
</dbReference>
<proteinExistence type="predicted"/>
<comment type="caution">
    <text evidence="4">The sequence shown here is derived from an EMBL/GenBank/DDBJ whole genome shotgun (WGS) entry which is preliminary data.</text>
</comment>
<dbReference type="Proteomes" id="UP000006072">
    <property type="component" value="Unassembled WGS sequence"/>
</dbReference>
<dbReference type="eggNOG" id="COG1463">
    <property type="taxonomic scope" value="Bacteria"/>
</dbReference>
<evidence type="ECO:0000313" key="5">
    <source>
        <dbReference type="Proteomes" id="UP000006072"/>
    </source>
</evidence>
<evidence type="ECO:0000313" key="4">
    <source>
        <dbReference type="EMBL" id="EJZ12978.1"/>
    </source>
</evidence>
<feature type="compositionally biased region" description="Pro residues" evidence="1">
    <location>
        <begin position="413"/>
        <end position="430"/>
    </location>
</feature>
<dbReference type="GO" id="GO:0005576">
    <property type="term" value="C:extracellular region"/>
    <property type="evidence" value="ECO:0007669"/>
    <property type="project" value="TreeGrafter"/>
</dbReference>
<accession>K0VDT6</accession>
<dbReference type="HOGENOM" id="CLU_044068_1_0_11"/>
<dbReference type="InterPro" id="IPR024516">
    <property type="entry name" value="Mce_C"/>
</dbReference>
<dbReference type="EMBL" id="ALQA01000001">
    <property type="protein sequence ID" value="EJZ12978.1"/>
    <property type="molecule type" value="Genomic_DNA"/>
</dbReference>
<reference evidence="4 5" key="1">
    <citation type="journal article" date="2012" name="J. Bacteriol.">
        <title>Complete Genome Sequence of Mycobacterium vaccae Type Strain ATCC 25954.</title>
        <authorList>
            <person name="Ho Y.S."/>
            <person name="Adroub S.A."/>
            <person name="Abadi M."/>
            <person name="Al Alwan B."/>
            <person name="Alkhateeb R."/>
            <person name="Gao G."/>
            <person name="Ragab A."/>
            <person name="Ali S."/>
            <person name="van Soolingen D."/>
            <person name="Bitter W."/>
            <person name="Pain A."/>
            <person name="Abdallah A.M."/>
        </authorList>
    </citation>
    <scope>NUCLEOTIDE SEQUENCE [LARGE SCALE GENOMIC DNA]</scope>
    <source>
        <strain evidence="4 5">ATCC 25954</strain>
    </source>
</reference>
<dbReference type="InterPro" id="IPR052336">
    <property type="entry name" value="MlaD_Phospholipid_Transporter"/>
</dbReference>
<gene>
    <name evidence="4" type="ORF">MVAC_00490</name>
</gene>